<feature type="non-terminal residue" evidence="1">
    <location>
        <position position="77"/>
    </location>
</feature>
<dbReference type="RefSeq" id="WP_377385688.1">
    <property type="nucleotide sequence ID" value="NZ_JBHUIX010000001.1"/>
</dbReference>
<evidence type="ECO:0000313" key="1">
    <source>
        <dbReference type="EMBL" id="MFD2172605.1"/>
    </source>
</evidence>
<sequence>MQPKDLMTRADRYTGHVGIKLSTVGAYCANDGKFFRRLSDGSDCRTKMAQKVSTWFSENWSADLEWPRDIPRPPKNK</sequence>
<protein>
    <submittedName>
        <fullName evidence="1">Uncharacterized protein</fullName>
    </submittedName>
</protein>
<dbReference type="EMBL" id="JBHUIX010000001">
    <property type="protein sequence ID" value="MFD2172605.1"/>
    <property type="molecule type" value="Genomic_DNA"/>
</dbReference>
<accession>A0ABW5A435</accession>
<keyword evidence="2" id="KW-1185">Reference proteome</keyword>
<dbReference type="Proteomes" id="UP001597413">
    <property type="component" value="Unassembled WGS sequence"/>
</dbReference>
<proteinExistence type="predicted"/>
<organism evidence="1 2">
    <name type="scientific">Rhodobacter lacus</name>
    <dbReference type="NCBI Taxonomy" id="1641972"/>
    <lineage>
        <taxon>Bacteria</taxon>
        <taxon>Pseudomonadati</taxon>
        <taxon>Pseudomonadota</taxon>
        <taxon>Alphaproteobacteria</taxon>
        <taxon>Rhodobacterales</taxon>
        <taxon>Rhodobacter group</taxon>
        <taxon>Rhodobacter</taxon>
    </lineage>
</organism>
<evidence type="ECO:0000313" key="2">
    <source>
        <dbReference type="Proteomes" id="UP001597413"/>
    </source>
</evidence>
<reference evidence="2" key="1">
    <citation type="journal article" date="2019" name="Int. J. Syst. Evol. Microbiol.">
        <title>The Global Catalogue of Microorganisms (GCM) 10K type strain sequencing project: providing services to taxonomists for standard genome sequencing and annotation.</title>
        <authorList>
            <consortium name="The Broad Institute Genomics Platform"/>
            <consortium name="The Broad Institute Genome Sequencing Center for Infectious Disease"/>
            <person name="Wu L."/>
            <person name="Ma J."/>
        </authorList>
    </citation>
    <scope>NUCLEOTIDE SEQUENCE [LARGE SCALE GENOMIC DNA]</scope>
    <source>
        <strain evidence="2">CCUG 55131</strain>
    </source>
</reference>
<name>A0ABW5A435_9RHOB</name>
<gene>
    <name evidence="1" type="ORF">ACFSM0_00735</name>
</gene>
<comment type="caution">
    <text evidence="1">The sequence shown here is derived from an EMBL/GenBank/DDBJ whole genome shotgun (WGS) entry which is preliminary data.</text>
</comment>